<accession>A0A0W1SW09</accession>
<sequence>MSDDRRLTTDRFYGGTSNRLDILKRFLSFLNENPVSRSEAQDWLLSNTQARSRDSINHHLGFLNATELIDVTDDTVSLGNWGRRYLSSPEPPVLYESLRSNVKGFDTIIHRMQDGPLTDEDIKDLLVSEFADINMGTPQVAARHREWLQVLGYVERSDGANRLTADGHQLAESLDGDTPLSEIIESDVSVPRTDSEDTVGLDDIELPDGSETTERRPTTRDDVVRNEELVRKLKALYDDTCQICGDRRRKGPDNGFSHVHHLMPLGEPHNGPDVPENVLVVCPNHHEDFENGMLSIDPQTLEVDHFYEDSVTGRKVDTKNSHEIGPQYVAYHNQVIALNED</sequence>
<comment type="caution">
    <text evidence="3">The sequence shown here is derived from an EMBL/GenBank/DDBJ whole genome shotgun (WGS) entry which is preliminary data.</text>
</comment>
<dbReference type="Pfam" id="PF13391">
    <property type="entry name" value="HNH_2"/>
    <property type="match status" value="1"/>
</dbReference>
<proteinExistence type="predicted"/>
<feature type="domain" description="HNH nuclease" evidence="2">
    <location>
        <begin position="241"/>
        <end position="297"/>
    </location>
</feature>
<evidence type="ECO:0000313" key="4">
    <source>
        <dbReference type="Proteomes" id="UP000053157"/>
    </source>
</evidence>
<evidence type="ECO:0000313" key="3">
    <source>
        <dbReference type="EMBL" id="KTG30651.1"/>
    </source>
</evidence>
<dbReference type="AlphaFoldDB" id="A0A0W1SW09"/>
<evidence type="ECO:0000256" key="1">
    <source>
        <dbReference type="SAM" id="MobiDB-lite"/>
    </source>
</evidence>
<keyword evidence="4" id="KW-1185">Reference proteome</keyword>
<reference evidence="3 4" key="1">
    <citation type="submission" date="2015-12" db="EMBL/GenBank/DDBJ databases">
        <title>Haloferax profundi sp. nov. isolated from the Discovery deep brine-seawater interface in the Red Sea.</title>
        <authorList>
            <person name="Zhang G."/>
            <person name="Stingl U."/>
            <person name="Rashid M."/>
        </authorList>
    </citation>
    <scope>NUCLEOTIDE SEQUENCE [LARGE SCALE GENOMIC DNA]</scope>
    <source>
        <strain evidence="3 4">SB29</strain>
    </source>
</reference>
<feature type="compositionally biased region" description="Acidic residues" evidence="1">
    <location>
        <begin position="196"/>
        <end position="208"/>
    </location>
</feature>
<name>A0A0W1SW09_9EURY</name>
<dbReference type="OrthoDB" id="11472at2157"/>
<gene>
    <name evidence="3" type="ORF">AUR66_06870</name>
</gene>
<organism evidence="3 4">
    <name type="scientific">Haloferax profundi</name>
    <dbReference type="NCBI Taxonomy" id="1544718"/>
    <lineage>
        <taxon>Archaea</taxon>
        <taxon>Methanobacteriati</taxon>
        <taxon>Methanobacteriota</taxon>
        <taxon>Stenosarchaea group</taxon>
        <taxon>Halobacteria</taxon>
        <taxon>Halobacteriales</taxon>
        <taxon>Haloferacaceae</taxon>
        <taxon>Haloferax</taxon>
    </lineage>
</organism>
<feature type="region of interest" description="Disordered" evidence="1">
    <location>
        <begin position="188"/>
        <end position="219"/>
    </location>
</feature>
<dbReference type="Gene3D" id="1.10.30.50">
    <property type="match status" value="1"/>
</dbReference>
<dbReference type="EMBL" id="LOPV01000037">
    <property type="protein sequence ID" value="KTG30651.1"/>
    <property type="molecule type" value="Genomic_DNA"/>
</dbReference>
<dbReference type="Proteomes" id="UP000053157">
    <property type="component" value="Unassembled WGS sequence"/>
</dbReference>
<evidence type="ECO:0000259" key="2">
    <source>
        <dbReference type="Pfam" id="PF13391"/>
    </source>
</evidence>
<protein>
    <recommendedName>
        <fullName evidence="2">HNH nuclease domain-containing protein</fullName>
    </recommendedName>
</protein>
<dbReference type="RefSeq" id="WP_058570821.1">
    <property type="nucleotide sequence ID" value="NZ_LOPV01000037.1"/>
</dbReference>
<dbReference type="CDD" id="cd00085">
    <property type="entry name" value="HNHc"/>
    <property type="match status" value="1"/>
</dbReference>
<dbReference type="InterPro" id="IPR003615">
    <property type="entry name" value="HNH_nuc"/>
</dbReference>